<keyword evidence="1" id="KW-1133">Transmembrane helix</keyword>
<gene>
    <name evidence="2" type="ORF">PPERSA_05976</name>
</gene>
<name>A0A0V0R496_PSEPJ</name>
<evidence type="ECO:0000313" key="3">
    <source>
        <dbReference type="Proteomes" id="UP000054937"/>
    </source>
</evidence>
<feature type="transmembrane region" description="Helical" evidence="1">
    <location>
        <begin position="109"/>
        <end position="132"/>
    </location>
</feature>
<protein>
    <submittedName>
        <fullName evidence="2">Major facilitator superfamily domain, general substrate transporter</fullName>
    </submittedName>
</protein>
<dbReference type="InParanoid" id="A0A0V0R496"/>
<dbReference type="InterPro" id="IPR036259">
    <property type="entry name" value="MFS_trans_sf"/>
</dbReference>
<accession>A0A0V0R496</accession>
<keyword evidence="1" id="KW-0812">Transmembrane</keyword>
<evidence type="ECO:0000313" key="2">
    <source>
        <dbReference type="EMBL" id="KRX09307.1"/>
    </source>
</evidence>
<dbReference type="Proteomes" id="UP000054937">
    <property type="component" value="Unassembled WGS sequence"/>
</dbReference>
<feature type="transmembrane region" description="Helical" evidence="1">
    <location>
        <begin position="62"/>
        <end position="86"/>
    </location>
</feature>
<dbReference type="SUPFAM" id="SSF103473">
    <property type="entry name" value="MFS general substrate transporter"/>
    <property type="match status" value="1"/>
</dbReference>
<keyword evidence="3" id="KW-1185">Reference proteome</keyword>
<evidence type="ECO:0000256" key="1">
    <source>
        <dbReference type="SAM" id="Phobius"/>
    </source>
</evidence>
<proteinExistence type="predicted"/>
<dbReference type="AlphaFoldDB" id="A0A0V0R496"/>
<dbReference type="Gene3D" id="1.20.1250.20">
    <property type="entry name" value="MFS general substrate transporter like domains"/>
    <property type="match status" value="1"/>
</dbReference>
<organism evidence="2 3">
    <name type="scientific">Pseudocohnilembus persalinus</name>
    <name type="common">Ciliate</name>
    <dbReference type="NCBI Taxonomy" id="266149"/>
    <lineage>
        <taxon>Eukaryota</taxon>
        <taxon>Sar</taxon>
        <taxon>Alveolata</taxon>
        <taxon>Ciliophora</taxon>
        <taxon>Intramacronucleata</taxon>
        <taxon>Oligohymenophorea</taxon>
        <taxon>Scuticociliatia</taxon>
        <taxon>Philasterida</taxon>
        <taxon>Pseudocohnilembidae</taxon>
        <taxon>Pseudocohnilembus</taxon>
    </lineage>
</organism>
<comment type="caution">
    <text evidence="2">The sequence shown here is derived from an EMBL/GenBank/DDBJ whole genome shotgun (WGS) entry which is preliminary data.</text>
</comment>
<feature type="transmembrane region" description="Helical" evidence="1">
    <location>
        <begin position="144"/>
        <end position="173"/>
    </location>
</feature>
<reference evidence="2 3" key="1">
    <citation type="journal article" date="2015" name="Sci. Rep.">
        <title>Genome of the facultative scuticociliatosis pathogen Pseudocohnilembus persalinus provides insight into its virulence through horizontal gene transfer.</title>
        <authorList>
            <person name="Xiong J."/>
            <person name="Wang G."/>
            <person name="Cheng J."/>
            <person name="Tian M."/>
            <person name="Pan X."/>
            <person name="Warren A."/>
            <person name="Jiang C."/>
            <person name="Yuan D."/>
            <person name="Miao W."/>
        </authorList>
    </citation>
    <scope>NUCLEOTIDE SEQUENCE [LARGE SCALE GENOMIC DNA]</scope>
    <source>
        <strain evidence="2">36N120E</strain>
    </source>
</reference>
<dbReference type="EMBL" id="LDAU01000053">
    <property type="protein sequence ID" value="KRX09307.1"/>
    <property type="molecule type" value="Genomic_DNA"/>
</dbReference>
<keyword evidence="1" id="KW-0472">Membrane</keyword>
<feature type="transmembrane region" description="Helical" evidence="1">
    <location>
        <begin position="185"/>
        <end position="203"/>
    </location>
</feature>
<sequence>MQGGESYESDNISLNTNKFLNDINLLEEQNQKNNETEIVYQDAYSLSINEPKPKKEQQEKKNYFQCCVASLGAFYLGYNISIYNIIQQSDNLMDLMGEKNINRQQNIQLASYLSSSCAVGAIFGCIISIFIVRKKFKRRKVLMLIDAFAIFVSGSLMQASIFGISALFILLFYENVKGLSEYIDMINFICIMLFVFAYTIFYGPPTILTIFSVEWANH</sequence>